<proteinExistence type="predicted"/>
<organism evidence="1 2">
    <name type="scientific">Cellvibrio japonicus (strain Ueda107)</name>
    <name type="common">Pseudomonas fluorescens subsp. cellulosa</name>
    <dbReference type="NCBI Taxonomy" id="498211"/>
    <lineage>
        <taxon>Bacteria</taxon>
        <taxon>Pseudomonadati</taxon>
        <taxon>Pseudomonadota</taxon>
        <taxon>Gammaproteobacteria</taxon>
        <taxon>Cellvibrionales</taxon>
        <taxon>Cellvibrionaceae</taxon>
        <taxon>Cellvibrio</taxon>
    </lineage>
</organism>
<dbReference type="Proteomes" id="UP000001036">
    <property type="component" value="Chromosome"/>
</dbReference>
<keyword evidence="2" id="KW-1185">Reference proteome</keyword>
<gene>
    <name evidence="1" type="ordered locus">CJA_0952</name>
</gene>
<evidence type="ECO:0000313" key="2">
    <source>
        <dbReference type="Proteomes" id="UP000001036"/>
    </source>
</evidence>
<evidence type="ECO:0000313" key="1">
    <source>
        <dbReference type="EMBL" id="ACE86260.1"/>
    </source>
</evidence>
<dbReference type="HOGENOM" id="CLU_3306775_0_0_6"/>
<reference evidence="1 2" key="1">
    <citation type="journal article" date="2008" name="J. Bacteriol.">
        <title>Insights into plant cell wall degradation from the genome sequence of the soil bacterium Cellvibrio japonicus.</title>
        <authorList>
            <person name="Deboy R.T."/>
            <person name="Mongodin E.F."/>
            <person name="Fouts D.E."/>
            <person name="Tailford L.E."/>
            <person name="Khouri H."/>
            <person name="Emerson J.B."/>
            <person name="Mohamoud Y."/>
            <person name="Watkins K."/>
            <person name="Henrissat B."/>
            <person name="Gilbert H.J."/>
            <person name="Nelson K.E."/>
        </authorList>
    </citation>
    <scope>NUCLEOTIDE SEQUENCE [LARGE SCALE GENOMIC DNA]</scope>
    <source>
        <strain evidence="1 2">Ueda107</strain>
    </source>
</reference>
<sequence length="39" mass="4019">MGAAMMDVSDGSVCISTLRGELGMDVLIHQGLRAGAQRA</sequence>
<protein>
    <submittedName>
        <fullName evidence="1">Uncharacterized protein</fullName>
    </submittedName>
</protein>
<dbReference type="KEGG" id="cja:CJA_0952"/>
<name>B3PLC7_CELJU</name>
<dbReference type="AlphaFoldDB" id="B3PLC7"/>
<accession>B3PLC7</accession>
<dbReference type="EMBL" id="CP000934">
    <property type="protein sequence ID" value="ACE86260.1"/>
    <property type="molecule type" value="Genomic_DNA"/>
</dbReference>